<dbReference type="InterPro" id="IPR020449">
    <property type="entry name" value="Tscrpt_reg_AraC-type_HTH"/>
</dbReference>
<evidence type="ECO:0000313" key="6">
    <source>
        <dbReference type="EMBL" id="MEP0949359.1"/>
    </source>
</evidence>
<evidence type="ECO:0000256" key="1">
    <source>
        <dbReference type="ARBA" id="ARBA00023015"/>
    </source>
</evidence>
<dbReference type="SUPFAM" id="SSF51215">
    <property type="entry name" value="Regulatory protein AraC"/>
    <property type="match status" value="1"/>
</dbReference>
<keyword evidence="1" id="KW-0805">Transcription regulation</keyword>
<dbReference type="Pfam" id="PF02311">
    <property type="entry name" value="AraC_binding"/>
    <property type="match status" value="1"/>
</dbReference>
<dbReference type="PRINTS" id="PR00032">
    <property type="entry name" value="HTHARAC"/>
</dbReference>
<dbReference type="InterPro" id="IPR003313">
    <property type="entry name" value="AraC-bd"/>
</dbReference>
<dbReference type="RefSeq" id="WP_190704938.1">
    <property type="nucleotide sequence ID" value="NZ_JAMPKX010000011.1"/>
</dbReference>
<dbReference type="PROSITE" id="PS00041">
    <property type="entry name" value="HTH_ARAC_FAMILY_1"/>
    <property type="match status" value="1"/>
</dbReference>
<sequence length="280" mass="31970">MAAETDFAQLWQSNLPGIELFNAQLYRHTFAKHMHEAYTIGFTYAGLGGFFYRGGHHYANPSSFKLIHPGEVHTGQVQAEAGWSFRNLYISVPKMQQILAQLEWPGLPYFAIALQNSPDAVGQAMFSRLFVALSQPTPQLERDSLLLELMAYLIDRYGDRQHRWQRPKPKSSAIAQAQTYLKAHYAESISIETLAQQVGLSPYYLIRSFRQQVGLPPHSYQRHWQLMQAKQSLHSDQSIVDVAIAHGFYDQSHLNRTFKQAFGVTPGQYRQGNFVQDYSS</sequence>
<dbReference type="PANTHER" id="PTHR46796">
    <property type="entry name" value="HTH-TYPE TRANSCRIPTIONAL ACTIVATOR RHAS-RELATED"/>
    <property type="match status" value="1"/>
</dbReference>
<dbReference type="SMART" id="SM00342">
    <property type="entry name" value="HTH_ARAC"/>
    <property type="match status" value="1"/>
</dbReference>
<dbReference type="InterPro" id="IPR009057">
    <property type="entry name" value="Homeodomain-like_sf"/>
</dbReference>
<keyword evidence="7" id="KW-1185">Reference proteome</keyword>
<dbReference type="InterPro" id="IPR037923">
    <property type="entry name" value="HTH-like"/>
</dbReference>
<dbReference type="Proteomes" id="UP001482513">
    <property type="component" value="Unassembled WGS sequence"/>
</dbReference>
<evidence type="ECO:0000313" key="7">
    <source>
        <dbReference type="Proteomes" id="UP001482513"/>
    </source>
</evidence>
<dbReference type="EMBL" id="JAMPKX010000011">
    <property type="protein sequence ID" value="MEP0949359.1"/>
    <property type="molecule type" value="Genomic_DNA"/>
</dbReference>
<dbReference type="InterPro" id="IPR050204">
    <property type="entry name" value="AraC_XylS_family_regulators"/>
</dbReference>
<evidence type="ECO:0000256" key="3">
    <source>
        <dbReference type="ARBA" id="ARBA00023159"/>
    </source>
</evidence>
<dbReference type="PANTHER" id="PTHR46796:SF2">
    <property type="entry name" value="TRANSCRIPTIONAL REGULATORY PROTEIN"/>
    <property type="match status" value="1"/>
</dbReference>
<protein>
    <submittedName>
        <fullName evidence="6">AraC family transcriptional regulator</fullName>
    </submittedName>
</protein>
<dbReference type="InterPro" id="IPR018060">
    <property type="entry name" value="HTH_AraC"/>
</dbReference>
<reference evidence="6 7" key="1">
    <citation type="submission" date="2022-04" db="EMBL/GenBank/DDBJ databases">
        <title>Positive selection, recombination, and allopatry shape intraspecific diversity of widespread and dominant cyanobacteria.</title>
        <authorList>
            <person name="Wei J."/>
            <person name="Shu W."/>
            <person name="Hu C."/>
        </authorList>
    </citation>
    <scope>NUCLEOTIDE SEQUENCE [LARGE SCALE GENOMIC DNA]</scope>
    <source>
        <strain evidence="6 7">DQ-A4</strain>
    </source>
</reference>
<gene>
    <name evidence="6" type="ORF">NC992_20935</name>
</gene>
<dbReference type="PROSITE" id="PS01124">
    <property type="entry name" value="HTH_ARAC_FAMILY_2"/>
    <property type="match status" value="1"/>
</dbReference>
<keyword evidence="3" id="KW-0010">Activator</keyword>
<feature type="domain" description="HTH araC/xylS-type" evidence="5">
    <location>
        <begin position="175"/>
        <end position="272"/>
    </location>
</feature>
<comment type="caution">
    <text evidence="6">The sequence shown here is derived from an EMBL/GenBank/DDBJ whole genome shotgun (WGS) entry which is preliminary data.</text>
</comment>
<dbReference type="Pfam" id="PF12833">
    <property type="entry name" value="HTH_18"/>
    <property type="match status" value="1"/>
</dbReference>
<organism evidence="6 7">
    <name type="scientific">Leptolyngbya subtilissima DQ-A4</name>
    <dbReference type="NCBI Taxonomy" id="2933933"/>
    <lineage>
        <taxon>Bacteria</taxon>
        <taxon>Bacillati</taxon>
        <taxon>Cyanobacteriota</taxon>
        <taxon>Cyanophyceae</taxon>
        <taxon>Leptolyngbyales</taxon>
        <taxon>Leptolyngbyaceae</taxon>
        <taxon>Leptolyngbya group</taxon>
        <taxon>Leptolyngbya</taxon>
    </lineage>
</organism>
<dbReference type="Gene3D" id="1.10.10.60">
    <property type="entry name" value="Homeodomain-like"/>
    <property type="match status" value="2"/>
</dbReference>
<evidence type="ECO:0000256" key="2">
    <source>
        <dbReference type="ARBA" id="ARBA00023125"/>
    </source>
</evidence>
<evidence type="ECO:0000259" key="5">
    <source>
        <dbReference type="PROSITE" id="PS01124"/>
    </source>
</evidence>
<keyword evidence="4" id="KW-0804">Transcription</keyword>
<accession>A0ABV0K9B2</accession>
<keyword evidence="2" id="KW-0238">DNA-binding</keyword>
<proteinExistence type="predicted"/>
<evidence type="ECO:0000256" key="4">
    <source>
        <dbReference type="ARBA" id="ARBA00023163"/>
    </source>
</evidence>
<dbReference type="SUPFAM" id="SSF46689">
    <property type="entry name" value="Homeodomain-like"/>
    <property type="match status" value="2"/>
</dbReference>
<dbReference type="InterPro" id="IPR018062">
    <property type="entry name" value="HTH_AraC-typ_CS"/>
</dbReference>
<name>A0ABV0K9B2_9CYAN</name>